<protein>
    <recommendedName>
        <fullName evidence="3">DUF4377 domain-containing protein</fullName>
    </recommendedName>
</protein>
<name>A0A081PG37_9SPHI</name>
<accession>A0A081PG37</accession>
<reference evidence="1 2" key="1">
    <citation type="journal article" date="1992" name="Int. J. Syst. Bacteriol.">
        <title>Sphingobacterium antarcticus sp. nov. a Psychrotrophic Bacterium from the Soils of Schirmacher Oasis, Antarctica.</title>
        <authorList>
            <person name="Shivaji S."/>
            <person name="Ray M.K."/>
            <person name="Rao N.S."/>
            <person name="Saiserr L."/>
            <person name="Jagannadham M.V."/>
            <person name="Kumar G.S."/>
            <person name="Reddy G."/>
            <person name="Bhargava P.M."/>
        </authorList>
    </citation>
    <scope>NUCLEOTIDE SEQUENCE [LARGE SCALE GENOMIC DNA]</scope>
    <source>
        <strain evidence="1 2">4BY</strain>
    </source>
</reference>
<organism evidence="1 2">
    <name type="scientific">Pedobacter antarcticus 4BY</name>
    <dbReference type="NCBI Taxonomy" id="1358423"/>
    <lineage>
        <taxon>Bacteria</taxon>
        <taxon>Pseudomonadati</taxon>
        <taxon>Bacteroidota</taxon>
        <taxon>Sphingobacteriia</taxon>
        <taxon>Sphingobacteriales</taxon>
        <taxon>Sphingobacteriaceae</taxon>
        <taxon>Pedobacter</taxon>
    </lineage>
</organism>
<keyword evidence="2" id="KW-1185">Reference proteome</keyword>
<proteinExistence type="predicted"/>
<dbReference type="EMBL" id="JNFF01000066">
    <property type="protein sequence ID" value="KEQ29660.1"/>
    <property type="molecule type" value="Genomic_DNA"/>
</dbReference>
<dbReference type="RefSeq" id="WP_037441530.1">
    <property type="nucleotide sequence ID" value="NZ_JNFF01000066.1"/>
</dbReference>
<dbReference type="OrthoDB" id="762500at2"/>
<evidence type="ECO:0008006" key="3">
    <source>
        <dbReference type="Google" id="ProtNLM"/>
    </source>
</evidence>
<dbReference type="AlphaFoldDB" id="A0A081PG37"/>
<gene>
    <name evidence="1" type="ORF">N180_19635</name>
</gene>
<dbReference type="Proteomes" id="UP000028007">
    <property type="component" value="Unassembled WGS sequence"/>
</dbReference>
<sequence length="199" mass="22741">MRYLPLLCLVFFSFGCSKEKFDRTDPKNGQTTELFVDHFYSTDNSNIYLWSDKSSSPLSLTEFSEREIGYTYKVKAKVYVPDVAPQDGPDKWFVLEQVLSKEKYTGKDPFEISLQIHSILARGLAFRKLDGKFIYSGAYELKPLNQEIASQMDQILSLAEKMQSNADYSAKARVRALVTHDPENPNKGYIVQQLLTANL</sequence>
<comment type="caution">
    <text evidence="1">The sequence shown here is derived from an EMBL/GenBank/DDBJ whole genome shotgun (WGS) entry which is preliminary data.</text>
</comment>
<dbReference type="PROSITE" id="PS51257">
    <property type="entry name" value="PROKAR_LIPOPROTEIN"/>
    <property type="match status" value="1"/>
</dbReference>
<evidence type="ECO:0000313" key="1">
    <source>
        <dbReference type="EMBL" id="KEQ29660.1"/>
    </source>
</evidence>
<evidence type="ECO:0000313" key="2">
    <source>
        <dbReference type="Proteomes" id="UP000028007"/>
    </source>
</evidence>